<dbReference type="EMBL" id="CP011129">
    <property type="protein sequence ID" value="ALN81444.1"/>
    <property type="molecule type" value="Genomic_DNA"/>
</dbReference>
<evidence type="ECO:0000256" key="1">
    <source>
        <dbReference type="SAM" id="MobiDB-lite"/>
    </source>
</evidence>
<evidence type="ECO:0000313" key="2">
    <source>
        <dbReference type="EMBL" id="ALN81444.1"/>
    </source>
</evidence>
<organism evidence="2 3">
    <name type="scientific">Lysobacter antibioticus</name>
    <dbReference type="NCBI Taxonomy" id="84531"/>
    <lineage>
        <taxon>Bacteria</taxon>
        <taxon>Pseudomonadati</taxon>
        <taxon>Pseudomonadota</taxon>
        <taxon>Gammaproteobacteria</taxon>
        <taxon>Lysobacterales</taxon>
        <taxon>Lysobacteraceae</taxon>
        <taxon>Lysobacter</taxon>
    </lineage>
</organism>
<feature type="compositionally biased region" description="Polar residues" evidence="1">
    <location>
        <begin position="27"/>
        <end position="38"/>
    </location>
</feature>
<gene>
    <name evidence="2" type="ORF">LA76x_3318</name>
</gene>
<proteinExistence type="predicted"/>
<dbReference type="STRING" id="84531.LA76x_3318"/>
<dbReference type="KEGG" id="lab:LA76x_3318"/>
<protein>
    <submittedName>
        <fullName evidence="2">Uncharacterized protein</fullName>
    </submittedName>
</protein>
<keyword evidence="3" id="KW-1185">Reference proteome</keyword>
<name>A0A0S2FD69_LYSAN</name>
<evidence type="ECO:0000313" key="3">
    <source>
        <dbReference type="Proteomes" id="UP000060787"/>
    </source>
</evidence>
<sequence>MSSSRFGESFRRFRNAKKSQMLRVQAEANTRASIRNDF</sequence>
<dbReference type="Proteomes" id="UP000060787">
    <property type="component" value="Chromosome"/>
</dbReference>
<feature type="region of interest" description="Disordered" evidence="1">
    <location>
        <begin position="18"/>
        <end position="38"/>
    </location>
</feature>
<accession>A0A0S2FD69</accession>
<dbReference type="AlphaFoldDB" id="A0A0S2FD69"/>
<dbReference type="PATRIC" id="fig|84531.8.peg.3334"/>
<reference evidence="2 3" key="1">
    <citation type="journal article" date="2015" name="BMC Genomics">
        <title>Comparative genomics and metabolic profiling of the genus Lysobacter.</title>
        <authorList>
            <person name="de Bruijn I."/>
            <person name="Cheng X."/>
            <person name="de Jager V."/>
            <person name="Exposito R.G."/>
            <person name="Watrous J."/>
            <person name="Patel N."/>
            <person name="Postma J."/>
            <person name="Dorrestein P.C."/>
            <person name="Kobayashi D."/>
            <person name="Raaijmakers J.M."/>
        </authorList>
    </citation>
    <scope>NUCLEOTIDE SEQUENCE [LARGE SCALE GENOMIC DNA]</scope>
    <source>
        <strain evidence="2 3">76</strain>
    </source>
</reference>